<feature type="transmembrane region" description="Helical" evidence="1">
    <location>
        <begin position="31"/>
        <end position="60"/>
    </location>
</feature>
<sequence>MEILFVLAFFGVLLLTGISLAAVLFALLAATFLMFFSGLLAFVIKLLPWLLLALVAAWLWRAVNKPQSRKDYRSYRR</sequence>
<dbReference type="AlphaFoldDB" id="A0A1S8YR56"/>
<proteinExistence type="predicted"/>
<evidence type="ECO:0000313" key="3">
    <source>
        <dbReference type="Proteomes" id="UP000190667"/>
    </source>
</evidence>
<protein>
    <submittedName>
        <fullName evidence="2">Phage shock protein G</fullName>
    </submittedName>
</protein>
<keyword evidence="1" id="KW-1133">Transmembrane helix</keyword>
<gene>
    <name evidence="2" type="ORF">BTJ39_00210</name>
</gene>
<evidence type="ECO:0000256" key="1">
    <source>
        <dbReference type="SAM" id="Phobius"/>
    </source>
</evidence>
<keyword evidence="1" id="KW-0472">Membrane</keyword>
<dbReference type="InterPro" id="IPR014318">
    <property type="entry name" value="Phageshock_PspG"/>
</dbReference>
<organism evidence="2 3">
    <name type="scientific">Izhakiella australiensis</name>
    <dbReference type="NCBI Taxonomy" id="1926881"/>
    <lineage>
        <taxon>Bacteria</taxon>
        <taxon>Pseudomonadati</taxon>
        <taxon>Pseudomonadota</taxon>
        <taxon>Gammaproteobacteria</taxon>
        <taxon>Enterobacterales</taxon>
        <taxon>Erwiniaceae</taxon>
        <taxon>Izhakiella</taxon>
    </lineage>
</organism>
<reference evidence="2 3" key="1">
    <citation type="submission" date="2016-12" db="EMBL/GenBank/DDBJ databases">
        <title>Izhakiella australiana sp. nov. of genus Izhakiella isolated from Australian desert.</title>
        <authorList>
            <person name="Ji M."/>
        </authorList>
    </citation>
    <scope>NUCLEOTIDE SEQUENCE [LARGE SCALE GENOMIC DNA]</scope>
    <source>
        <strain evidence="2 3">D4N98</strain>
    </source>
</reference>
<evidence type="ECO:0000313" key="2">
    <source>
        <dbReference type="EMBL" id="OON41629.1"/>
    </source>
</evidence>
<keyword evidence="1" id="KW-0812">Transmembrane</keyword>
<accession>A0A1S8YR56</accession>
<dbReference type="Pfam" id="PF09583">
    <property type="entry name" value="Phageshock_PspG"/>
    <property type="match status" value="1"/>
</dbReference>
<dbReference type="RefSeq" id="WP_078000652.1">
    <property type="nucleotide sequence ID" value="NZ_MRUL01000001.1"/>
</dbReference>
<comment type="caution">
    <text evidence="2">The sequence shown here is derived from an EMBL/GenBank/DDBJ whole genome shotgun (WGS) entry which is preliminary data.</text>
</comment>
<dbReference type="STRING" id="1926881.BTJ39_00210"/>
<dbReference type="Proteomes" id="UP000190667">
    <property type="component" value="Unassembled WGS sequence"/>
</dbReference>
<keyword evidence="3" id="KW-1185">Reference proteome</keyword>
<dbReference type="NCBIfam" id="TIGR02975">
    <property type="entry name" value="phageshock_pspG"/>
    <property type="match status" value="1"/>
</dbReference>
<dbReference type="EMBL" id="MRUL01000001">
    <property type="protein sequence ID" value="OON41629.1"/>
    <property type="molecule type" value="Genomic_DNA"/>
</dbReference>
<name>A0A1S8YR56_9GAMM</name>